<dbReference type="PANTHER" id="PTHR12147">
    <property type="entry name" value="METALLOPEPTIDASE M28 FAMILY MEMBER"/>
    <property type="match status" value="1"/>
</dbReference>
<feature type="chain" id="PRO_5046462197" evidence="1">
    <location>
        <begin position="31"/>
        <end position="494"/>
    </location>
</feature>
<keyword evidence="1" id="KW-0732">Signal</keyword>
<dbReference type="Gene3D" id="3.40.630.10">
    <property type="entry name" value="Zn peptidases"/>
    <property type="match status" value="2"/>
</dbReference>
<accession>A0ABQ4ER50</accession>
<gene>
    <name evidence="4" type="primary">lap</name>
    <name evidence="4" type="ORF">Pma05_37040</name>
</gene>
<keyword evidence="4" id="KW-0378">Hydrolase</keyword>
<comment type="caution">
    <text evidence="4">The sequence shown here is derived from an EMBL/GenBank/DDBJ whole genome shotgun (WGS) entry which is preliminary data.</text>
</comment>
<keyword evidence="5" id="KW-1185">Reference proteome</keyword>
<dbReference type="RefSeq" id="WP_203858612.1">
    <property type="nucleotide sequence ID" value="NZ_BAAAZQ010000001.1"/>
</dbReference>
<feature type="domain" description="PA" evidence="2">
    <location>
        <begin position="155"/>
        <end position="236"/>
    </location>
</feature>
<protein>
    <submittedName>
        <fullName evidence="4">Aminopeptidase</fullName>
    </submittedName>
</protein>
<feature type="domain" description="Peptidase M28" evidence="3">
    <location>
        <begin position="258"/>
        <end position="480"/>
    </location>
</feature>
<dbReference type="Pfam" id="PF02225">
    <property type="entry name" value="PA"/>
    <property type="match status" value="1"/>
</dbReference>
<dbReference type="Gene3D" id="3.50.30.30">
    <property type="match status" value="1"/>
</dbReference>
<dbReference type="InterPro" id="IPR007484">
    <property type="entry name" value="Peptidase_M28"/>
</dbReference>
<evidence type="ECO:0000259" key="3">
    <source>
        <dbReference type="Pfam" id="PF04389"/>
    </source>
</evidence>
<evidence type="ECO:0000256" key="1">
    <source>
        <dbReference type="SAM" id="SignalP"/>
    </source>
</evidence>
<dbReference type="EMBL" id="BONX01000023">
    <property type="protein sequence ID" value="GIG97131.1"/>
    <property type="molecule type" value="Genomic_DNA"/>
</dbReference>
<dbReference type="InterPro" id="IPR046450">
    <property type="entry name" value="PA_dom_sf"/>
</dbReference>
<name>A0ABQ4ER50_9ACTN</name>
<evidence type="ECO:0000313" key="4">
    <source>
        <dbReference type="EMBL" id="GIG97131.1"/>
    </source>
</evidence>
<dbReference type="GO" id="GO:0004177">
    <property type="term" value="F:aminopeptidase activity"/>
    <property type="evidence" value="ECO:0007669"/>
    <property type="project" value="UniProtKB-KW"/>
</dbReference>
<evidence type="ECO:0000259" key="2">
    <source>
        <dbReference type="Pfam" id="PF02225"/>
    </source>
</evidence>
<dbReference type="SUPFAM" id="SSF52025">
    <property type="entry name" value="PA domain"/>
    <property type="match status" value="1"/>
</dbReference>
<keyword evidence="4" id="KW-0031">Aminopeptidase</keyword>
<dbReference type="Pfam" id="PF04389">
    <property type="entry name" value="Peptidase_M28"/>
    <property type="match status" value="1"/>
</dbReference>
<reference evidence="4 5" key="1">
    <citation type="submission" date="2021-01" db="EMBL/GenBank/DDBJ databases">
        <title>Whole genome shotgun sequence of Plantactinospora mayteni NBRC 109088.</title>
        <authorList>
            <person name="Komaki H."/>
            <person name="Tamura T."/>
        </authorList>
    </citation>
    <scope>NUCLEOTIDE SEQUENCE [LARGE SCALE GENOMIC DNA]</scope>
    <source>
        <strain evidence="4 5">NBRC 109088</strain>
    </source>
</reference>
<proteinExistence type="predicted"/>
<feature type="signal peptide" evidence="1">
    <location>
        <begin position="1"/>
        <end position="30"/>
    </location>
</feature>
<dbReference type="InterPro" id="IPR003137">
    <property type="entry name" value="PA_domain"/>
</dbReference>
<dbReference type="SUPFAM" id="SSF53187">
    <property type="entry name" value="Zn-dependent exopeptidases"/>
    <property type="match status" value="1"/>
</dbReference>
<organism evidence="4 5">
    <name type="scientific">Plantactinospora mayteni</name>
    <dbReference type="NCBI Taxonomy" id="566021"/>
    <lineage>
        <taxon>Bacteria</taxon>
        <taxon>Bacillati</taxon>
        <taxon>Actinomycetota</taxon>
        <taxon>Actinomycetes</taxon>
        <taxon>Micromonosporales</taxon>
        <taxon>Micromonosporaceae</taxon>
        <taxon>Plantactinospora</taxon>
    </lineage>
</organism>
<sequence>MPSRPRSRLVLAAGIALLLVPGLASPPARADAAGGDPGLALGWERAVTTGGLLRYARQLQEISDAHGGDRAAGTAGHDASASYVARILTDAGYQVTVQTYDFPVYSSRPALRPVGTPWPEPGRDFSVMHHSPAADLAAPVHPVDLTLPPGPVPNTSTSGCEAEDFTGFPAGRIALVQRGTCNYRVKALNAAAAGAVGMIAFNEGQPDRLGPLLGSLSGPGVPIPVFSAGYALGARLAERRPVVGLRTDAVTETRPTSNVVAQTGTGDPDEVVMLGTHLDTPAGSPGLNSSGSGSAVLLELAVRLADLRPPHAVRFAWWSSHAGYASGATHYAYTLPPAEVDRIAAYLNADSLASPNHVSGVLDGSGHRPELAGRHGRGGAAVADSARIERLLRGYLSRNGHGAVEVALSGRFDSHPFAVFGVPVGGLFGGAEGIKTRREQRMFGGRAGAPYDPCHGRACDVVAHLDPEPLTLHAEALAYTAGVLAARPAGPGRE</sequence>
<keyword evidence="4" id="KW-0645">Protease</keyword>
<dbReference type="InterPro" id="IPR045175">
    <property type="entry name" value="M28_fam"/>
</dbReference>
<dbReference type="Proteomes" id="UP000621500">
    <property type="component" value="Unassembled WGS sequence"/>
</dbReference>
<dbReference type="PANTHER" id="PTHR12147:SF26">
    <property type="entry name" value="PEPTIDASE M28 DOMAIN-CONTAINING PROTEIN"/>
    <property type="match status" value="1"/>
</dbReference>
<evidence type="ECO:0000313" key="5">
    <source>
        <dbReference type="Proteomes" id="UP000621500"/>
    </source>
</evidence>